<dbReference type="Proteomes" id="UP001447188">
    <property type="component" value="Unassembled WGS sequence"/>
</dbReference>
<dbReference type="InterPro" id="IPR013536">
    <property type="entry name" value="WLM_dom"/>
</dbReference>
<evidence type="ECO:0000313" key="3">
    <source>
        <dbReference type="EMBL" id="KAL0637655.1"/>
    </source>
</evidence>
<evidence type="ECO:0000256" key="1">
    <source>
        <dbReference type="SAM" id="MobiDB-lite"/>
    </source>
</evidence>
<organism evidence="3 4">
    <name type="scientific">Discina gigas</name>
    <dbReference type="NCBI Taxonomy" id="1032678"/>
    <lineage>
        <taxon>Eukaryota</taxon>
        <taxon>Fungi</taxon>
        <taxon>Dikarya</taxon>
        <taxon>Ascomycota</taxon>
        <taxon>Pezizomycotina</taxon>
        <taxon>Pezizomycetes</taxon>
        <taxon>Pezizales</taxon>
        <taxon>Discinaceae</taxon>
        <taxon>Discina</taxon>
    </lineage>
</organism>
<name>A0ABR3GP00_9PEZI</name>
<feature type="compositionally biased region" description="Gly residues" evidence="1">
    <location>
        <begin position="176"/>
        <end position="188"/>
    </location>
</feature>
<feature type="region of interest" description="Disordered" evidence="1">
    <location>
        <begin position="173"/>
        <end position="202"/>
    </location>
</feature>
<accession>A0ABR3GP00</accession>
<comment type="caution">
    <text evidence="3">The sequence shown here is derived from an EMBL/GenBank/DDBJ whole genome shotgun (WGS) entry which is preliminary data.</text>
</comment>
<dbReference type="Pfam" id="PF08325">
    <property type="entry name" value="WLM"/>
    <property type="match status" value="1"/>
</dbReference>
<keyword evidence="4" id="KW-1185">Reference proteome</keyword>
<gene>
    <name evidence="3" type="ORF">Q9L58_003379</name>
</gene>
<dbReference type="PANTHER" id="PTHR47795:SF1">
    <property type="entry name" value="DNA-DEPENDENT METALLOPROTEASE WSS1 HOMOLOG 2"/>
    <property type="match status" value="1"/>
</dbReference>
<dbReference type="EMBL" id="JBBBZM010000032">
    <property type="protein sequence ID" value="KAL0637655.1"/>
    <property type="molecule type" value="Genomic_DNA"/>
</dbReference>
<protein>
    <recommendedName>
        <fullName evidence="2">WLM domain-containing protein</fullName>
    </recommendedName>
</protein>
<evidence type="ECO:0000313" key="4">
    <source>
        <dbReference type="Proteomes" id="UP001447188"/>
    </source>
</evidence>
<dbReference type="PANTHER" id="PTHR47795">
    <property type="entry name" value="UBIQUITIN AND WLM DOMAIN-CONTAINING METALLOPROTEASE SPCC1442.07C"/>
    <property type="match status" value="1"/>
</dbReference>
<feature type="domain" description="WLM" evidence="2">
    <location>
        <begin position="18"/>
        <end position="216"/>
    </location>
</feature>
<dbReference type="PROSITE" id="PS51397">
    <property type="entry name" value="WLM"/>
    <property type="match status" value="1"/>
</dbReference>
<sequence>MSGPAKPAKPSASRDWKKNTEETLYTFGNLRVLQHIPNHEQSMKFLERLRDDPGVKKVMRKHKYSVGLLLEMEPLGNTTRDGKTLGLNRNKGEVIEVRLRTDWYDGWRDYKTVRKTLMHELSHIEFSEHDRDFWNLTNQLEKECVEGDWTTGGRALTNQVFYNPPEQEQKVDDAGWQGGSFKLGGGGSTRSTATGTEKQELSRREIMARAAEERMKRLTAAGSSSK</sequence>
<proteinExistence type="predicted"/>
<evidence type="ECO:0000259" key="2">
    <source>
        <dbReference type="PROSITE" id="PS51397"/>
    </source>
</evidence>
<reference evidence="3 4" key="1">
    <citation type="submission" date="2024-02" db="EMBL/GenBank/DDBJ databases">
        <title>Discinaceae phylogenomics.</title>
        <authorList>
            <person name="Dirks A.C."/>
            <person name="James T.Y."/>
        </authorList>
    </citation>
    <scope>NUCLEOTIDE SEQUENCE [LARGE SCALE GENOMIC DNA]</scope>
    <source>
        <strain evidence="3 4">ACD0624</strain>
    </source>
</reference>